<proteinExistence type="inferred from homology"/>
<evidence type="ECO:0000256" key="1">
    <source>
        <dbReference type="ARBA" id="ARBA00005781"/>
    </source>
</evidence>
<keyword evidence="2" id="KW-0689">Ribosomal protein</keyword>
<dbReference type="InterPro" id="IPR001857">
    <property type="entry name" value="Ribosomal_bL19"/>
</dbReference>
<reference evidence="5" key="1">
    <citation type="journal article" date="2014" name="Front. Microbiol.">
        <title>High frequency of phylogenetically diverse reductive dehalogenase-homologous genes in deep subseafloor sedimentary metagenomes.</title>
        <authorList>
            <person name="Kawai M."/>
            <person name="Futagami T."/>
            <person name="Toyoda A."/>
            <person name="Takaki Y."/>
            <person name="Nishi S."/>
            <person name="Hori S."/>
            <person name="Arai W."/>
            <person name="Tsubouchi T."/>
            <person name="Morono Y."/>
            <person name="Uchiyama I."/>
            <person name="Ito T."/>
            <person name="Fujiyama A."/>
            <person name="Inagaki F."/>
            <person name="Takami H."/>
        </authorList>
    </citation>
    <scope>NUCLEOTIDE SEQUENCE</scope>
    <source>
        <strain evidence="5">Expedition CK06-06</strain>
    </source>
</reference>
<evidence type="ECO:0008006" key="6">
    <source>
        <dbReference type="Google" id="ProtNLM"/>
    </source>
</evidence>
<dbReference type="NCBIfam" id="TIGR01024">
    <property type="entry name" value="rplS_bact"/>
    <property type="match status" value="1"/>
</dbReference>
<accession>X1HZ25</accession>
<dbReference type="InterPro" id="IPR038657">
    <property type="entry name" value="Ribosomal_bL19_sf"/>
</dbReference>
<evidence type="ECO:0000256" key="2">
    <source>
        <dbReference type="ARBA" id="ARBA00022980"/>
    </source>
</evidence>
<dbReference type="GO" id="GO:0003735">
    <property type="term" value="F:structural constituent of ribosome"/>
    <property type="evidence" value="ECO:0007669"/>
    <property type="project" value="InterPro"/>
</dbReference>
<dbReference type="AlphaFoldDB" id="X1HZ25"/>
<dbReference type="GO" id="GO:0006412">
    <property type="term" value="P:translation"/>
    <property type="evidence" value="ECO:0007669"/>
    <property type="project" value="InterPro"/>
</dbReference>
<dbReference type="PANTHER" id="PTHR15680:SF9">
    <property type="entry name" value="LARGE RIBOSOMAL SUBUNIT PROTEIN BL19M"/>
    <property type="match status" value="1"/>
</dbReference>
<dbReference type="PROSITE" id="PS01015">
    <property type="entry name" value="RIBOSOMAL_L19"/>
    <property type="match status" value="1"/>
</dbReference>
<dbReference type="GO" id="GO:0022625">
    <property type="term" value="C:cytosolic large ribosomal subunit"/>
    <property type="evidence" value="ECO:0007669"/>
    <property type="project" value="TreeGrafter"/>
</dbReference>
<feature type="compositionally biased region" description="Basic and acidic residues" evidence="4">
    <location>
        <begin position="129"/>
        <end position="146"/>
    </location>
</feature>
<dbReference type="SUPFAM" id="SSF50104">
    <property type="entry name" value="Translation proteins SH3-like domain"/>
    <property type="match status" value="1"/>
</dbReference>
<sequence>MNIASLVEVKPNPNIPAFGPGDTVKVSAKIVEGERERTQLFQGVVIKVRRGGVGSSFTVRRVTHGVGVERTFPLYSPLVEKVEVVRHGKVRRAKLYYLRGLSAKASRIKERRLSKQELEWEREAAQKLKQEQKLKREREAAQKLEQEQAPELEQEPEQKLEQEQAPEPEQEPEQKLEQEQAPEPEQEPEQKLEQEQAPEPEQEPEQKLEQEPAPESELE</sequence>
<name>X1HZ25_9ZZZZ</name>
<feature type="region of interest" description="Disordered" evidence="4">
    <location>
        <begin position="129"/>
        <end position="219"/>
    </location>
</feature>
<comment type="similarity">
    <text evidence="1">Belongs to the bacterial ribosomal protein bL19 family.</text>
</comment>
<feature type="non-terminal residue" evidence="5">
    <location>
        <position position="219"/>
    </location>
</feature>
<protein>
    <recommendedName>
        <fullName evidence="6">KOW domain-containing protein</fullName>
    </recommendedName>
</protein>
<dbReference type="InterPro" id="IPR018257">
    <property type="entry name" value="Ribosomal_bL19_CS"/>
</dbReference>
<evidence type="ECO:0000256" key="4">
    <source>
        <dbReference type="SAM" id="MobiDB-lite"/>
    </source>
</evidence>
<keyword evidence="3" id="KW-0687">Ribonucleoprotein</keyword>
<comment type="caution">
    <text evidence="5">The sequence shown here is derived from an EMBL/GenBank/DDBJ whole genome shotgun (WGS) entry which is preliminary data.</text>
</comment>
<dbReference type="InterPro" id="IPR008991">
    <property type="entry name" value="Translation_prot_SH3-like_sf"/>
</dbReference>
<gene>
    <name evidence="5" type="ORF">S03H2_27615</name>
</gene>
<organism evidence="5">
    <name type="scientific">marine sediment metagenome</name>
    <dbReference type="NCBI Taxonomy" id="412755"/>
    <lineage>
        <taxon>unclassified sequences</taxon>
        <taxon>metagenomes</taxon>
        <taxon>ecological metagenomes</taxon>
    </lineage>
</organism>
<dbReference type="EMBL" id="BARU01016616">
    <property type="protein sequence ID" value="GAH50538.1"/>
    <property type="molecule type" value="Genomic_DNA"/>
</dbReference>
<evidence type="ECO:0000256" key="3">
    <source>
        <dbReference type="ARBA" id="ARBA00023274"/>
    </source>
</evidence>
<dbReference type="PRINTS" id="PR00061">
    <property type="entry name" value="RIBOSOMALL19"/>
</dbReference>
<dbReference type="HAMAP" id="MF_00402">
    <property type="entry name" value="Ribosomal_bL19"/>
    <property type="match status" value="1"/>
</dbReference>
<evidence type="ECO:0000313" key="5">
    <source>
        <dbReference type="EMBL" id="GAH50538.1"/>
    </source>
</evidence>
<dbReference type="Gene3D" id="2.30.30.790">
    <property type="match status" value="1"/>
</dbReference>
<dbReference type="PANTHER" id="PTHR15680">
    <property type="entry name" value="RIBOSOMAL PROTEIN L19"/>
    <property type="match status" value="1"/>
</dbReference>
<dbReference type="Pfam" id="PF01245">
    <property type="entry name" value="Ribosomal_L19"/>
    <property type="match status" value="1"/>
</dbReference>